<dbReference type="InterPro" id="IPR012902">
    <property type="entry name" value="N_methyl_site"/>
</dbReference>
<reference evidence="3" key="1">
    <citation type="submission" date="2017-09" db="EMBL/GenBank/DDBJ databases">
        <title>Depth-based differentiation of microbial function through sediment-hosted aquifers and enrichment of novel symbionts in the deep terrestrial subsurface.</title>
        <authorList>
            <person name="Probst A.J."/>
            <person name="Ladd B."/>
            <person name="Jarett J.K."/>
            <person name="Geller-Mcgrath D.E."/>
            <person name="Sieber C.M.K."/>
            <person name="Emerson J.B."/>
            <person name="Anantharaman K."/>
            <person name="Thomas B.C."/>
            <person name="Malmstrom R."/>
            <person name="Stieglmeier M."/>
            <person name="Klingl A."/>
            <person name="Woyke T."/>
            <person name="Ryan C.M."/>
            <person name="Banfield J.F."/>
        </authorList>
    </citation>
    <scope>NUCLEOTIDE SEQUENCE [LARGE SCALE GENOMIC DNA]</scope>
</reference>
<keyword evidence="1" id="KW-1133">Transmembrane helix</keyword>
<dbReference type="InterPro" id="IPR045584">
    <property type="entry name" value="Pilin-like"/>
</dbReference>
<evidence type="ECO:0000256" key="1">
    <source>
        <dbReference type="SAM" id="Phobius"/>
    </source>
</evidence>
<feature type="transmembrane region" description="Helical" evidence="1">
    <location>
        <begin position="6"/>
        <end position="29"/>
    </location>
</feature>
<protein>
    <recommendedName>
        <fullName evidence="4">Type II secretion system protein J</fullName>
    </recommendedName>
</protein>
<proteinExistence type="predicted"/>
<dbReference type="NCBIfam" id="TIGR02532">
    <property type="entry name" value="IV_pilin_GFxxxE"/>
    <property type="match status" value="1"/>
</dbReference>
<dbReference type="Proteomes" id="UP000230731">
    <property type="component" value="Unassembled WGS sequence"/>
</dbReference>
<dbReference type="EMBL" id="PEZP01000036">
    <property type="protein sequence ID" value="PIT98028.1"/>
    <property type="molecule type" value="Genomic_DNA"/>
</dbReference>
<keyword evidence="1" id="KW-0812">Transmembrane</keyword>
<evidence type="ECO:0008006" key="4">
    <source>
        <dbReference type="Google" id="ProtNLM"/>
    </source>
</evidence>
<name>A0A2M6WZ21_9BACT</name>
<sequence length="204" mass="22906">MMRQAGFSLVELMIVVAITSIIMTALVRFMSTSDLLQRRTWVQGQANEIARLTLRRMSSALREVRYSVTGAYPLVTMEPQRIIFYADIDADEMVERVRYELAGEQLIHGVTEPSGTPSDYDVSMEKSTAVASYIRNGTEPIFTYYTGDYPADQTALSPVDLTAVKYIQFRLLIDIDPSQEPPATEVISQVQLRNLKTNLGAIVE</sequence>
<organism evidence="2 3">
    <name type="scientific">Candidatus Andersenbacteria bacterium CG10_big_fil_rev_8_21_14_0_10_54_11</name>
    <dbReference type="NCBI Taxonomy" id="1974485"/>
    <lineage>
        <taxon>Bacteria</taxon>
        <taxon>Candidatus Anderseniibacteriota</taxon>
    </lineage>
</organism>
<accession>A0A2M6WZ21</accession>
<comment type="caution">
    <text evidence="2">The sequence shown here is derived from an EMBL/GenBank/DDBJ whole genome shotgun (WGS) entry which is preliminary data.</text>
</comment>
<evidence type="ECO:0000313" key="3">
    <source>
        <dbReference type="Proteomes" id="UP000230731"/>
    </source>
</evidence>
<keyword evidence="1" id="KW-0472">Membrane</keyword>
<dbReference type="AlphaFoldDB" id="A0A2M6WZ21"/>
<evidence type="ECO:0000313" key="2">
    <source>
        <dbReference type="EMBL" id="PIT98028.1"/>
    </source>
</evidence>
<gene>
    <name evidence="2" type="ORF">COT71_02965</name>
</gene>
<dbReference type="SUPFAM" id="SSF54523">
    <property type="entry name" value="Pili subunits"/>
    <property type="match status" value="1"/>
</dbReference>
<dbReference type="PROSITE" id="PS00409">
    <property type="entry name" value="PROKAR_NTER_METHYL"/>
    <property type="match status" value="1"/>
</dbReference>
<dbReference type="Pfam" id="PF07963">
    <property type="entry name" value="N_methyl"/>
    <property type="match status" value="1"/>
</dbReference>